<feature type="transmembrane region" description="Helical" evidence="1">
    <location>
        <begin position="12"/>
        <end position="37"/>
    </location>
</feature>
<feature type="transmembrane region" description="Helical" evidence="1">
    <location>
        <begin position="43"/>
        <end position="62"/>
    </location>
</feature>
<dbReference type="AlphaFoldDB" id="A0A0V0GNH1"/>
<keyword evidence="1" id="KW-0472">Membrane</keyword>
<dbReference type="EMBL" id="GEDG01034304">
    <property type="protein sequence ID" value="JAP09796.1"/>
    <property type="molecule type" value="Transcribed_RNA"/>
</dbReference>
<keyword evidence="1" id="KW-1133">Transmembrane helix</keyword>
<evidence type="ECO:0000256" key="1">
    <source>
        <dbReference type="SAM" id="Phobius"/>
    </source>
</evidence>
<dbReference type="PROSITE" id="PS51257">
    <property type="entry name" value="PROKAR_LIPOPROTEIN"/>
    <property type="match status" value="1"/>
</dbReference>
<protein>
    <submittedName>
        <fullName evidence="2">Putative ovule protein</fullName>
    </submittedName>
</protein>
<organism evidence="2">
    <name type="scientific">Solanum chacoense</name>
    <name type="common">Chaco potato</name>
    <dbReference type="NCBI Taxonomy" id="4108"/>
    <lineage>
        <taxon>Eukaryota</taxon>
        <taxon>Viridiplantae</taxon>
        <taxon>Streptophyta</taxon>
        <taxon>Embryophyta</taxon>
        <taxon>Tracheophyta</taxon>
        <taxon>Spermatophyta</taxon>
        <taxon>Magnoliopsida</taxon>
        <taxon>eudicotyledons</taxon>
        <taxon>Gunneridae</taxon>
        <taxon>Pentapetalae</taxon>
        <taxon>asterids</taxon>
        <taxon>lamiids</taxon>
        <taxon>Solanales</taxon>
        <taxon>Solanaceae</taxon>
        <taxon>Solanoideae</taxon>
        <taxon>Solaneae</taxon>
        <taxon>Solanum</taxon>
    </lineage>
</organism>
<keyword evidence="1" id="KW-0812">Transmembrane</keyword>
<accession>A0A0V0GNH1</accession>
<sequence length="90" mass="10216">MKINTGWAYHEIYLCIGTVHCVLFLSPLACSCVLHGLLLGKSIILSIYHMSYIYFLLCSFLSQKVYRKQPSRGKVCINFTLHGPHSMGLH</sequence>
<reference evidence="2" key="1">
    <citation type="submission" date="2015-12" db="EMBL/GenBank/DDBJ databases">
        <title>Gene expression during late stages of embryo sac development: a critical building block for successful pollen-pistil interactions.</title>
        <authorList>
            <person name="Liu Y."/>
            <person name="Joly V."/>
            <person name="Sabar M."/>
            <person name="Matton D.P."/>
        </authorList>
    </citation>
    <scope>NUCLEOTIDE SEQUENCE</scope>
</reference>
<proteinExistence type="predicted"/>
<evidence type="ECO:0000313" key="2">
    <source>
        <dbReference type="EMBL" id="JAP09796.1"/>
    </source>
</evidence>
<name>A0A0V0GNH1_SOLCH</name>